<dbReference type="Proteomes" id="UP000659654">
    <property type="component" value="Unassembled WGS sequence"/>
</dbReference>
<keyword evidence="2" id="KW-1185">Reference proteome</keyword>
<dbReference type="EMBL" id="CAJFDI010000006">
    <property type="protein sequence ID" value="CAD5233573.1"/>
    <property type="molecule type" value="Genomic_DNA"/>
</dbReference>
<evidence type="ECO:0000313" key="1">
    <source>
        <dbReference type="EMBL" id="CAD5233573.1"/>
    </source>
</evidence>
<sequence length="94" mass="10270">MARKNIAFVAKSRYVNKTRTKSAGKKGFLTPWQEPYKSYTGGRNNEIEQGNGQVVVAKGGNKLLPGIPISLPSAIFLLKAMPISMLGLDTCNMR</sequence>
<accession>A0A811M3W9</accession>
<proteinExistence type="predicted"/>
<organism evidence="1 2">
    <name type="scientific">Bursaphelenchus xylophilus</name>
    <name type="common">Pinewood nematode worm</name>
    <name type="synonym">Aphelenchoides xylophilus</name>
    <dbReference type="NCBI Taxonomy" id="6326"/>
    <lineage>
        <taxon>Eukaryota</taxon>
        <taxon>Metazoa</taxon>
        <taxon>Ecdysozoa</taxon>
        <taxon>Nematoda</taxon>
        <taxon>Chromadorea</taxon>
        <taxon>Rhabditida</taxon>
        <taxon>Tylenchina</taxon>
        <taxon>Tylenchomorpha</taxon>
        <taxon>Aphelenchoidea</taxon>
        <taxon>Aphelenchoididae</taxon>
        <taxon>Bursaphelenchus</taxon>
    </lineage>
</organism>
<evidence type="ECO:0000313" key="2">
    <source>
        <dbReference type="Proteomes" id="UP000659654"/>
    </source>
</evidence>
<dbReference type="Proteomes" id="UP000582659">
    <property type="component" value="Unassembled WGS sequence"/>
</dbReference>
<dbReference type="AlphaFoldDB" id="A0A811M3W9"/>
<dbReference type="EMBL" id="CAJFCV020000006">
    <property type="protein sequence ID" value="CAG9128853.1"/>
    <property type="molecule type" value="Genomic_DNA"/>
</dbReference>
<gene>
    <name evidence="1" type="ORF">BXYJ_LOCUS13664</name>
</gene>
<protein>
    <submittedName>
        <fullName evidence="1">(pine wood nematode) hypothetical protein</fullName>
    </submittedName>
</protein>
<reference evidence="1" key="1">
    <citation type="submission" date="2020-09" db="EMBL/GenBank/DDBJ databases">
        <authorList>
            <person name="Kikuchi T."/>
        </authorList>
    </citation>
    <scope>NUCLEOTIDE SEQUENCE</scope>
    <source>
        <strain evidence="1">Ka4C1</strain>
    </source>
</reference>
<name>A0A811M3W9_BURXY</name>
<comment type="caution">
    <text evidence="1">The sequence shown here is derived from an EMBL/GenBank/DDBJ whole genome shotgun (WGS) entry which is preliminary data.</text>
</comment>